<proteinExistence type="predicted"/>
<accession>A0A4Z2G9D1</accession>
<dbReference type="AlphaFoldDB" id="A0A4Z2G9D1"/>
<reference evidence="1 2" key="1">
    <citation type="submission" date="2019-03" db="EMBL/GenBank/DDBJ databases">
        <title>First draft genome of Liparis tanakae, snailfish: a comprehensive survey of snailfish specific genes.</title>
        <authorList>
            <person name="Kim W."/>
            <person name="Song I."/>
            <person name="Jeong J.-H."/>
            <person name="Kim D."/>
            <person name="Kim S."/>
            <person name="Ryu S."/>
            <person name="Song J.Y."/>
            <person name="Lee S.K."/>
        </authorList>
    </citation>
    <scope>NUCLEOTIDE SEQUENCE [LARGE SCALE GENOMIC DNA]</scope>
    <source>
        <tissue evidence="1">Muscle</tissue>
    </source>
</reference>
<name>A0A4Z2G9D1_9TELE</name>
<dbReference type="Proteomes" id="UP000314294">
    <property type="component" value="Unassembled WGS sequence"/>
</dbReference>
<gene>
    <name evidence="1" type="ORF">EYF80_040238</name>
</gene>
<dbReference type="EMBL" id="SRLO01000650">
    <property type="protein sequence ID" value="TNN49563.1"/>
    <property type="molecule type" value="Genomic_DNA"/>
</dbReference>
<keyword evidence="2" id="KW-1185">Reference proteome</keyword>
<comment type="caution">
    <text evidence="1">The sequence shown here is derived from an EMBL/GenBank/DDBJ whole genome shotgun (WGS) entry which is preliminary data.</text>
</comment>
<organism evidence="1 2">
    <name type="scientific">Liparis tanakae</name>
    <name type="common">Tanaka's snailfish</name>
    <dbReference type="NCBI Taxonomy" id="230148"/>
    <lineage>
        <taxon>Eukaryota</taxon>
        <taxon>Metazoa</taxon>
        <taxon>Chordata</taxon>
        <taxon>Craniata</taxon>
        <taxon>Vertebrata</taxon>
        <taxon>Euteleostomi</taxon>
        <taxon>Actinopterygii</taxon>
        <taxon>Neopterygii</taxon>
        <taxon>Teleostei</taxon>
        <taxon>Neoteleostei</taxon>
        <taxon>Acanthomorphata</taxon>
        <taxon>Eupercaria</taxon>
        <taxon>Perciformes</taxon>
        <taxon>Cottioidei</taxon>
        <taxon>Cottales</taxon>
        <taxon>Liparidae</taxon>
        <taxon>Liparis</taxon>
    </lineage>
</organism>
<evidence type="ECO:0000313" key="2">
    <source>
        <dbReference type="Proteomes" id="UP000314294"/>
    </source>
</evidence>
<sequence length="68" mass="7761">MAWTWSLSLGERTWLVASSTVLLTELARLSFRRGELAVDISSRPVVITSHAKPRVSWNWFIWMLIAGC</sequence>
<protein>
    <submittedName>
        <fullName evidence="1">Uncharacterized protein</fullName>
    </submittedName>
</protein>
<evidence type="ECO:0000313" key="1">
    <source>
        <dbReference type="EMBL" id="TNN49563.1"/>
    </source>
</evidence>